<dbReference type="Proteomes" id="UP001139308">
    <property type="component" value="Unassembled WGS sequence"/>
</dbReference>
<dbReference type="Pfam" id="PF00378">
    <property type="entry name" value="ECH_1"/>
    <property type="match status" value="1"/>
</dbReference>
<dbReference type="SUPFAM" id="SSF52096">
    <property type="entry name" value="ClpP/crotonase"/>
    <property type="match status" value="1"/>
</dbReference>
<reference evidence="1" key="1">
    <citation type="submission" date="2022-01" db="EMBL/GenBank/DDBJ databases">
        <title>Genome sequence and assembly of Parabukholderia sp. RG36.</title>
        <authorList>
            <person name="Chhetri G."/>
        </authorList>
    </citation>
    <scope>NUCLEOTIDE SEQUENCE</scope>
    <source>
        <strain evidence="1">RG36</strain>
    </source>
</reference>
<dbReference type="CDD" id="cd06558">
    <property type="entry name" value="crotonase-like"/>
    <property type="match status" value="1"/>
</dbReference>
<evidence type="ECO:0000313" key="2">
    <source>
        <dbReference type="Proteomes" id="UP001139308"/>
    </source>
</evidence>
<sequence>MNDPHYRYCRYEVEGPLLTLTIDRPEVLNAFHPDAHREFSDAFDRYAVDPGLRVAIVTGAGEKAFCAGTDLKALSTTGDHTKPRTGFAGITHRFELWKPLIAAVNGLCLGGGMEILAACDLGVAAAHAEFGLPEPRVGLAALGGGLLQRLPRQIGMKDAMALVLALSQ</sequence>
<dbReference type="RefSeq" id="WP_238467918.1">
    <property type="nucleotide sequence ID" value="NZ_JAKLJA010000047.1"/>
</dbReference>
<dbReference type="Gene3D" id="3.90.226.10">
    <property type="entry name" value="2-enoyl-CoA Hydratase, Chain A, domain 1"/>
    <property type="match status" value="1"/>
</dbReference>
<name>A0A9X1UMC0_9BURK</name>
<evidence type="ECO:0000313" key="1">
    <source>
        <dbReference type="EMBL" id="MCG5078030.1"/>
    </source>
</evidence>
<dbReference type="PANTHER" id="PTHR11941">
    <property type="entry name" value="ENOYL-COA HYDRATASE-RELATED"/>
    <property type="match status" value="1"/>
</dbReference>
<comment type="caution">
    <text evidence="1">The sequence shown here is derived from an EMBL/GenBank/DDBJ whole genome shotgun (WGS) entry which is preliminary data.</text>
</comment>
<gene>
    <name evidence="1" type="ORF">L5014_32620</name>
</gene>
<dbReference type="GO" id="GO:0003824">
    <property type="term" value="F:catalytic activity"/>
    <property type="evidence" value="ECO:0007669"/>
    <property type="project" value="UniProtKB-ARBA"/>
</dbReference>
<dbReference type="InterPro" id="IPR001753">
    <property type="entry name" value="Enoyl-CoA_hydra/iso"/>
</dbReference>
<accession>A0A9X1UMC0</accession>
<dbReference type="GO" id="GO:0006635">
    <property type="term" value="P:fatty acid beta-oxidation"/>
    <property type="evidence" value="ECO:0007669"/>
    <property type="project" value="TreeGrafter"/>
</dbReference>
<proteinExistence type="predicted"/>
<keyword evidence="2" id="KW-1185">Reference proteome</keyword>
<dbReference type="InterPro" id="IPR029045">
    <property type="entry name" value="ClpP/crotonase-like_dom_sf"/>
</dbReference>
<dbReference type="AlphaFoldDB" id="A0A9X1UMC0"/>
<dbReference type="PANTHER" id="PTHR11941:SF54">
    <property type="entry name" value="ENOYL-COA HYDRATASE, MITOCHONDRIAL"/>
    <property type="match status" value="1"/>
</dbReference>
<dbReference type="EMBL" id="JAKLJA010000047">
    <property type="protein sequence ID" value="MCG5078030.1"/>
    <property type="molecule type" value="Genomic_DNA"/>
</dbReference>
<protein>
    <submittedName>
        <fullName evidence="1">Enoyl-CoA hydratase-related protein</fullName>
    </submittedName>
</protein>
<organism evidence="1 2">
    <name type="scientific">Paraburkholderia tagetis</name>
    <dbReference type="NCBI Taxonomy" id="2913261"/>
    <lineage>
        <taxon>Bacteria</taxon>
        <taxon>Pseudomonadati</taxon>
        <taxon>Pseudomonadota</taxon>
        <taxon>Betaproteobacteria</taxon>
        <taxon>Burkholderiales</taxon>
        <taxon>Burkholderiaceae</taxon>
        <taxon>Paraburkholderia</taxon>
    </lineage>
</organism>